<dbReference type="PANTHER" id="PTHR36528:SF1">
    <property type="entry name" value="CRISPR SYSTEM SINGLE-STRAND-SPECIFIC DEOXYRIBONUCLEASE CAS10_CSM1 (SUBTYPE III-A)"/>
    <property type="match status" value="1"/>
</dbReference>
<feature type="domain" description="HD" evidence="1">
    <location>
        <begin position="1"/>
        <end position="110"/>
    </location>
</feature>
<evidence type="ECO:0000259" key="1">
    <source>
        <dbReference type="PROSITE" id="PS51831"/>
    </source>
</evidence>
<accession>X1AFS2</accession>
<evidence type="ECO:0000313" key="2">
    <source>
        <dbReference type="EMBL" id="GAG58926.1"/>
    </source>
</evidence>
<comment type="caution">
    <text evidence="2">The sequence shown here is derived from an EMBL/GenBank/DDBJ whole genome shotgun (WGS) entry which is preliminary data.</text>
</comment>
<dbReference type="PANTHER" id="PTHR36528">
    <property type="entry name" value="CRISPR SYSTEM SINGLE-STRAND-SPECIFIC DEOXYRIBONUCLEASE CAS10/CSM1 (SUBTYPE III-A)"/>
    <property type="match status" value="1"/>
</dbReference>
<dbReference type="SUPFAM" id="SSF109604">
    <property type="entry name" value="HD-domain/PDEase-like"/>
    <property type="match status" value="1"/>
</dbReference>
<protein>
    <recommendedName>
        <fullName evidence="1">HD domain-containing protein</fullName>
    </recommendedName>
</protein>
<dbReference type="InterPro" id="IPR006674">
    <property type="entry name" value="HD_domain"/>
</dbReference>
<dbReference type="Pfam" id="PF01966">
    <property type="entry name" value="HD"/>
    <property type="match status" value="1"/>
</dbReference>
<reference evidence="2" key="1">
    <citation type="journal article" date="2014" name="Front. Microbiol.">
        <title>High frequency of phylogenetically diverse reductive dehalogenase-homologous genes in deep subseafloor sedimentary metagenomes.</title>
        <authorList>
            <person name="Kawai M."/>
            <person name="Futagami T."/>
            <person name="Toyoda A."/>
            <person name="Takaki Y."/>
            <person name="Nishi S."/>
            <person name="Hori S."/>
            <person name="Arai W."/>
            <person name="Tsubouchi T."/>
            <person name="Morono Y."/>
            <person name="Uchiyama I."/>
            <person name="Ito T."/>
            <person name="Fujiyama A."/>
            <person name="Inagaki F."/>
            <person name="Takami H."/>
        </authorList>
    </citation>
    <scope>NUCLEOTIDE SEQUENCE</scope>
    <source>
        <strain evidence="2">Expedition CK06-06</strain>
    </source>
</reference>
<sequence>MSGKQNNKKDYHSIILAALLHDIGKFLHRGSTDYHGTHQNASTIFLDNFKPKLKNDSLYDFELVRTSVKYHHSLKKEFTSESDYYKNGSENEKIWRFIALLKDADSYSCKERDIEQQRRKDHAGKVAPLDSIFSQIALDGSNYGGTKTTPKYHRYRIGSINPLFSFPEEFTVLEKNEIPNHVKTFEDNLPNFSKLTTFDNVLTVWLSLLEQYTWCIPSDTRYEESDVSLFDHLRSTSAIAACLFKQYIRAISEGK</sequence>
<dbReference type="AlphaFoldDB" id="X1AFS2"/>
<dbReference type="Gene3D" id="1.10.3210.10">
    <property type="entry name" value="Hypothetical protein af1432"/>
    <property type="match status" value="1"/>
</dbReference>
<proteinExistence type="predicted"/>
<dbReference type="PROSITE" id="PS51831">
    <property type="entry name" value="HD"/>
    <property type="match status" value="1"/>
</dbReference>
<name>X1AFS2_9ZZZZ</name>
<feature type="non-terminal residue" evidence="2">
    <location>
        <position position="255"/>
    </location>
</feature>
<dbReference type="InterPro" id="IPR052117">
    <property type="entry name" value="Cas10/Csm1_subtype-III-A"/>
</dbReference>
<organism evidence="2">
    <name type="scientific">marine sediment metagenome</name>
    <dbReference type="NCBI Taxonomy" id="412755"/>
    <lineage>
        <taxon>unclassified sequences</taxon>
        <taxon>metagenomes</taxon>
        <taxon>ecological metagenomes</taxon>
    </lineage>
</organism>
<dbReference type="EMBL" id="BART01006172">
    <property type="protein sequence ID" value="GAG58926.1"/>
    <property type="molecule type" value="Genomic_DNA"/>
</dbReference>
<gene>
    <name evidence="2" type="ORF">S01H4_14055</name>
</gene>